<accession>A0A1I2XTG7</accession>
<sequence length="289" mass="31393">MTKESYRPVVAVAGATGAQGGAAARSLLDQGFQVRALTRNPESAAALALRALGAEVHAADFDDSKSLQAALKGTDGLFAMSTPFGSDPETEVRQGIDLLEAAHGVRHIVFTSAAHADRSTGIPHFDSKYRIERHLRGLGVPWTILGPAAFMDNYTVEWSLEGLREGRFVLPMPADRPLTLIPARDIGAFAAHVLARPQEFAGRRIDIASDKLTCLEIAEALTGACGRPIVFERLPIAHVEAFSADLAAMFRYFTEVGLDVDVDALRRDFPETDWQRFGTWAAKHTWPVS</sequence>
<evidence type="ECO:0000259" key="3">
    <source>
        <dbReference type="Pfam" id="PF05368"/>
    </source>
</evidence>
<evidence type="ECO:0000313" key="4">
    <source>
        <dbReference type="EMBL" id="SFH16753.1"/>
    </source>
</evidence>
<dbReference type="OrthoDB" id="319724at2"/>
<dbReference type="PANTHER" id="PTHR42748">
    <property type="entry name" value="NITROGEN METABOLITE REPRESSION PROTEIN NMRA FAMILY MEMBER"/>
    <property type="match status" value="1"/>
</dbReference>
<dbReference type="InterPro" id="IPR051164">
    <property type="entry name" value="NmrA-like_oxidored"/>
</dbReference>
<evidence type="ECO:0000256" key="2">
    <source>
        <dbReference type="ARBA" id="ARBA00022857"/>
    </source>
</evidence>
<name>A0A1I2XTG7_9ACTN</name>
<organism evidence="4 5">
    <name type="scientific">Streptomyces mirabilis</name>
    <dbReference type="NCBI Taxonomy" id="68239"/>
    <lineage>
        <taxon>Bacteria</taxon>
        <taxon>Bacillati</taxon>
        <taxon>Actinomycetota</taxon>
        <taxon>Actinomycetes</taxon>
        <taxon>Kitasatosporales</taxon>
        <taxon>Streptomycetaceae</taxon>
        <taxon>Streptomyces</taxon>
    </lineage>
</organism>
<dbReference type="PANTHER" id="PTHR42748:SF7">
    <property type="entry name" value="NMRA LIKE REDOX SENSOR 1-RELATED"/>
    <property type="match status" value="1"/>
</dbReference>
<dbReference type="Pfam" id="PF05368">
    <property type="entry name" value="NmrA"/>
    <property type="match status" value="1"/>
</dbReference>
<dbReference type="AlphaFoldDB" id="A0A1I2XTG7"/>
<dbReference type="Gene3D" id="3.90.25.10">
    <property type="entry name" value="UDP-galactose 4-epimerase, domain 1"/>
    <property type="match status" value="1"/>
</dbReference>
<dbReference type="CDD" id="cd05251">
    <property type="entry name" value="NmrA_like_SDR_a"/>
    <property type="match status" value="1"/>
</dbReference>
<keyword evidence="2" id="KW-0521">NADP</keyword>
<evidence type="ECO:0000256" key="1">
    <source>
        <dbReference type="ARBA" id="ARBA00006328"/>
    </source>
</evidence>
<gene>
    <name evidence="4" type="ORF">SAMN02787118_1528</name>
</gene>
<comment type="similarity">
    <text evidence="1">Belongs to the NmrA-type oxidoreductase family.</text>
</comment>
<dbReference type="SUPFAM" id="SSF51735">
    <property type="entry name" value="NAD(P)-binding Rossmann-fold domains"/>
    <property type="match status" value="1"/>
</dbReference>
<dbReference type="InterPro" id="IPR036291">
    <property type="entry name" value="NAD(P)-bd_dom_sf"/>
</dbReference>
<proteinExistence type="inferred from homology"/>
<dbReference type="Gene3D" id="3.40.50.720">
    <property type="entry name" value="NAD(P)-binding Rossmann-like Domain"/>
    <property type="match status" value="1"/>
</dbReference>
<dbReference type="InterPro" id="IPR008030">
    <property type="entry name" value="NmrA-like"/>
</dbReference>
<feature type="domain" description="NmrA-like" evidence="3">
    <location>
        <begin position="9"/>
        <end position="263"/>
    </location>
</feature>
<reference evidence="4 5" key="1">
    <citation type="submission" date="2016-10" db="EMBL/GenBank/DDBJ databases">
        <authorList>
            <person name="de Groot N.N."/>
        </authorList>
    </citation>
    <scope>NUCLEOTIDE SEQUENCE [LARGE SCALE GENOMIC DNA]</scope>
    <source>
        <strain evidence="4 5">OK461</strain>
    </source>
</reference>
<evidence type="ECO:0000313" key="5">
    <source>
        <dbReference type="Proteomes" id="UP000181942"/>
    </source>
</evidence>
<dbReference type="Proteomes" id="UP000181942">
    <property type="component" value="Unassembled WGS sequence"/>
</dbReference>
<dbReference type="EMBL" id="FONR01000052">
    <property type="protein sequence ID" value="SFH16753.1"/>
    <property type="molecule type" value="Genomic_DNA"/>
</dbReference>
<protein>
    <submittedName>
        <fullName evidence="4">Uncharacterized conserved protein YbjT, contains NAD(P)-binding and DUF2867 domains</fullName>
    </submittedName>
</protein>